<evidence type="ECO:0000259" key="1">
    <source>
        <dbReference type="Pfam" id="PF12728"/>
    </source>
</evidence>
<dbReference type="STRING" id="1802617.A2886_01600"/>
<dbReference type="EMBL" id="MEVA01000001">
    <property type="protein sequence ID" value="OGC47932.1"/>
    <property type="molecule type" value="Genomic_DNA"/>
</dbReference>
<dbReference type="Pfam" id="PF12728">
    <property type="entry name" value="HTH_17"/>
    <property type="match status" value="1"/>
</dbReference>
<evidence type="ECO:0000313" key="3">
    <source>
        <dbReference type="Proteomes" id="UP000176608"/>
    </source>
</evidence>
<reference evidence="2 3" key="1">
    <citation type="journal article" date="2016" name="Nat. Commun.">
        <title>Thousands of microbial genomes shed light on interconnected biogeochemical processes in an aquifer system.</title>
        <authorList>
            <person name="Anantharaman K."/>
            <person name="Brown C.T."/>
            <person name="Hug L.A."/>
            <person name="Sharon I."/>
            <person name="Castelle C.J."/>
            <person name="Probst A.J."/>
            <person name="Thomas B.C."/>
            <person name="Singh A."/>
            <person name="Wilkins M.J."/>
            <person name="Karaoz U."/>
            <person name="Brodie E.L."/>
            <person name="Williams K.H."/>
            <person name="Hubbard S.S."/>
            <person name="Banfield J.F."/>
        </authorList>
    </citation>
    <scope>NUCLEOTIDE SEQUENCE [LARGE SCALE GENOMIC DNA]</scope>
</reference>
<gene>
    <name evidence="2" type="ORF">A2886_01600</name>
</gene>
<dbReference type="AlphaFoldDB" id="A0A1F4USP5"/>
<accession>A0A1F4USP5</accession>
<comment type="caution">
    <text evidence="2">The sequence shown here is derived from an EMBL/GenBank/DDBJ whole genome shotgun (WGS) entry which is preliminary data.</text>
</comment>
<dbReference type="InterPro" id="IPR036388">
    <property type="entry name" value="WH-like_DNA-bd_sf"/>
</dbReference>
<organism evidence="2 3">
    <name type="scientific">candidate division WWE3 bacterium RIFCSPHIGHO2_01_FULL_42_13</name>
    <dbReference type="NCBI Taxonomy" id="1802617"/>
    <lineage>
        <taxon>Bacteria</taxon>
        <taxon>Katanobacteria</taxon>
    </lineage>
</organism>
<proteinExistence type="predicted"/>
<dbReference type="Proteomes" id="UP000176608">
    <property type="component" value="Unassembled WGS sequence"/>
</dbReference>
<name>A0A1F4USP5_UNCKA</name>
<feature type="domain" description="Helix-turn-helix" evidence="1">
    <location>
        <begin position="10"/>
        <end position="49"/>
    </location>
</feature>
<sequence length="93" mass="10333">MTDTNKKTQYVSITELADMLGISRVAVFKRIQKGQIPAEKIGNSYAIPMEFVTNGMNGSAPKILTENEKEEIEKAVDKVVNEYGEALRLLGKE</sequence>
<protein>
    <recommendedName>
        <fullName evidence="1">Helix-turn-helix domain-containing protein</fullName>
    </recommendedName>
</protein>
<dbReference type="InterPro" id="IPR041657">
    <property type="entry name" value="HTH_17"/>
</dbReference>
<dbReference type="Gene3D" id="1.10.10.10">
    <property type="entry name" value="Winged helix-like DNA-binding domain superfamily/Winged helix DNA-binding domain"/>
    <property type="match status" value="1"/>
</dbReference>
<evidence type="ECO:0000313" key="2">
    <source>
        <dbReference type="EMBL" id="OGC47932.1"/>
    </source>
</evidence>